<evidence type="ECO:0000313" key="2">
    <source>
        <dbReference type="EMBL" id="TRY72618.1"/>
    </source>
</evidence>
<evidence type="ECO:0000256" key="1">
    <source>
        <dbReference type="SAM" id="MobiDB-lite"/>
    </source>
</evidence>
<proteinExistence type="predicted"/>
<comment type="caution">
    <text evidence="2">The sequence shown here is derived from an EMBL/GenBank/DDBJ whole genome shotgun (WGS) entry which is preliminary data.</text>
</comment>
<accession>A0A553P4J9</accession>
<dbReference type="Proteomes" id="UP000318571">
    <property type="component" value="Chromosome 7"/>
</dbReference>
<evidence type="ECO:0000313" key="3">
    <source>
        <dbReference type="Proteomes" id="UP000318571"/>
    </source>
</evidence>
<dbReference type="AlphaFoldDB" id="A0A553P4J9"/>
<organism evidence="2 3">
    <name type="scientific">Tigriopus californicus</name>
    <name type="common">Marine copepod</name>
    <dbReference type="NCBI Taxonomy" id="6832"/>
    <lineage>
        <taxon>Eukaryota</taxon>
        <taxon>Metazoa</taxon>
        <taxon>Ecdysozoa</taxon>
        <taxon>Arthropoda</taxon>
        <taxon>Crustacea</taxon>
        <taxon>Multicrustacea</taxon>
        <taxon>Hexanauplia</taxon>
        <taxon>Copepoda</taxon>
        <taxon>Harpacticoida</taxon>
        <taxon>Harpacticidae</taxon>
        <taxon>Tigriopus</taxon>
    </lineage>
</organism>
<feature type="region of interest" description="Disordered" evidence="1">
    <location>
        <begin position="91"/>
        <end position="136"/>
    </location>
</feature>
<sequence>MALLQSLPSKMSVSSRASTRVLPWLITVCPLILLFHLSAALPVQDLRVDHALGQASQWNALTGIQRPDDFSTEGVSSQHFMRDGALPTSNVPFSHFRSQSSRQRRYSPLKKALDSTNHPASIPHEGDDLSRSNQQPQTLSDLVSFLDADRAKGLTLEDLSNLGITEDTTNNTQAIQTGIMSKTLIDNRIFRLKKSKGTVAFQTSPQSSPLILTKSRRFVPNSNFKAHIRHSEQKLDALLSVFDKSLPQNDIIRAAPQAQSSPEWRTTVLSYLLNMKAKGHKIQPVDLTKEELLANQSIRPEDEQNVVCKVSPYRVCFHMGEDGKLRPLRKAHQPMNIVRVY</sequence>
<dbReference type="EMBL" id="VCGU01000008">
    <property type="protein sequence ID" value="TRY72618.1"/>
    <property type="molecule type" value="Genomic_DNA"/>
</dbReference>
<name>A0A553P4J9_TIGCA</name>
<reference evidence="2 3" key="1">
    <citation type="journal article" date="2018" name="Nat. Ecol. Evol.">
        <title>Genomic signatures of mitonuclear coevolution across populations of Tigriopus californicus.</title>
        <authorList>
            <person name="Barreto F.S."/>
            <person name="Watson E.T."/>
            <person name="Lima T.G."/>
            <person name="Willett C.S."/>
            <person name="Edmands S."/>
            <person name="Li W."/>
            <person name="Burton R.S."/>
        </authorList>
    </citation>
    <scope>NUCLEOTIDE SEQUENCE [LARGE SCALE GENOMIC DNA]</scope>
    <source>
        <strain evidence="2 3">San Diego</strain>
    </source>
</reference>
<keyword evidence="3" id="KW-1185">Reference proteome</keyword>
<protein>
    <submittedName>
        <fullName evidence="2">Uncharacterized protein</fullName>
    </submittedName>
</protein>
<gene>
    <name evidence="2" type="ORF">TCAL_09957</name>
</gene>